<feature type="transmembrane region" description="Helical" evidence="2">
    <location>
        <begin position="130"/>
        <end position="149"/>
    </location>
</feature>
<dbReference type="AlphaFoldDB" id="A0A1Y1RSE1"/>
<keyword evidence="2" id="KW-0812">Transmembrane</keyword>
<gene>
    <name evidence="3" type="ORF">A7979_09270</name>
</gene>
<sequence length="241" mass="27096">MKDLWANNWQEILILSGISGAGVIITYFWRRWVRWHEKSDLESRKDQLDKVKDLVNLRKEIQDKDGPEALLVTAILKTTVATELLLLSKQINRGNRTIKYIVNQFLTVLFGATLVIMSSLIASLNDATGWKIFGLVAGIFVALLASVLYTSAKAQRKASIQFISSAITKSNDEETINTIIDLALSGEQFVEDRGDWRGAILGEKVIKEKYRHLSPTDKYLVRDENNPSQAPTSQNSDTAEK</sequence>
<reference evidence="3 4" key="1">
    <citation type="submission" date="2016-05" db="EMBL/GenBank/DDBJ databases">
        <title>Draft genome sequence of a porcine commensal Rothia nasimurium.</title>
        <authorList>
            <person name="Gaiser R.A."/>
            <person name="Van Baarlen P."/>
            <person name="Wells J.M."/>
        </authorList>
    </citation>
    <scope>NUCLEOTIDE SEQUENCE [LARGE SCALE GENOMIC DNA]</scope>
    <source>
        <strain evidence="3 4">PT-32</strain>
    </source>
</reference>
<name>A0A1Y1RSE1_9MICC</name>
<proteinExistence type="predicted"/>
<feature type="transmembrane region" description="Helical" evidence="2">
    <location>
        <begin position="12"/>
        <end position="29"/>
    </location>
</feature>
<keyword evidence="4" id="KW-1185">Reference proteome</keyword>
<keyword evidence="2" id="KW-1133">Transmembrane helix</keyword>
<comment type="caution">
    <text evidence="3">The sequence shown here is derived from an EMBL/GenBank/DDBJ whole genome shotgun (WGS) entry which is preliminary data.</text>
</comment>
<dbReference type="EMBL" id="LXWF01000002">
    <property type="protein sequence ID" value="ORC25012.1"/>
    <property type="molecule type" value="Genomic_DNA"/>
</dbReference>
<feature type="region of interest" description="Disordered" evidence="1">
    <location>
        <begin position="217"/>
        <end position="241"/>
    </location>
</feature>
<dbReference type="Proteomes" id="UP000192359">
    <property type="component" value="Unassembled WGS sequence"/>
</dbReference>
<protein>
    <submittedName>
        <fullName evidence="3">Uncharacterized protein</fullName>
    </submittedName>
</protein>
<evidence type="ECO:0000313" key="3">
    <source>
        <dbReference type="EMBL" id="ORC25012.1"/>
    </source>
</evidence>
<accession>A0A1Y1RSE1</accession>
<feature type="compositionally biased region" description="Polar residues" evidence="1">
    <location>
        <begin position="226"/>
        <end position="241"/>
    </location>
</feature>
<keyword evidence="2" id="KW-0472">Membrane</keyword>
<feature type="transmembrane region" description="Helical" evidence="2">
    <location>
        <begin position="100"/>
        <end position="124"/>
    </location>
</feature>
<dbReference type="RefSeq" id="WP_083090651.1">
    <property type="nucleotide sequence ID" value="NZ_LXWF01000002.1"/>
</dbReference>
<evidence type="ECO:0000313" key="4">
    <source>
        <dbReference type="Proteomes" id="UP000192359"/>
    </source>
</evidence>
<evidence type="ECO:0000256" key="1">
    <source>
        <dbReference type="SAM" id="MobiDB-lite"/>
    </source>
</evidence>
<organism evidence="3 4">
    <name type="scientific">Rothia nasimurium</name>
    <dbReference type="NCBI Taxonomy" id="85336"/>
    <lineage>
        <taxon>Bacteria</taxon>
        <taxon>Bacillati</taxon>
        <taxon>Actinomycetota</taxon>
        <taxon>Actinomycetes</taxon>
        <taxon>Micrococcales</taxon>
        <taxon>Micrococcaceae</taxon>
        <taxon>Rothia</taxon>
    </lineage>
</organism>
<evidence type="ECO:0000256" key="2">
    <source>
        <dbReference type="SAM" id="Phobius"/>
    </source>
</evidence>